<dbReference type="PaxDb" id="39947-A0A0P0XGD2"/>
<dbReference type="EMBL" id="AP014964">
    <property type="protein sequence ID" value="BAT05647.1"/>
    <property type="molecule type" value="Genomic_DNA"/>
</dbReference>
<sequence length="185" mass="20095">MHYVKNPNLPFHLFKCMQYRGFQILVPCGTEASEPLDQAQRIAPIASTGSSLLNTSNSKHGRYSGKIAISNSTDQLIVVNKSSPALARFTTCEGTSVVHGGEAAEEERRRVGARGEAAEERHGWSWAEDGELDVPTTESGLGEDTADKGSSRTAIRELEMGARRPQLVGARGLWVLSLRSNRLSS</sequence>
<keyword evidence="3" id="KW-1185">Reference proteome</keyword>
<accession>A0A0P0XGD2</accession>
<protein>
    <submittedName>
        <fullName evidence="2">Os08g0443150 protein</fullName>
    </submittedName>
</protein>
<organism evidence="2 3">
    <name type="scientific">Oryza sativa subsp. japonica</name>
    <name type="common">Rice</name>
    <dbReference type="NCBI Taxonomy" id="39947"/>
    <lineage>
        <taxon>Eukaryota</taxon>
        <taxon>Viridiplantae</taxon>
        <taxon>Streptophyta</taxon>
        <taxon>Embryophyta</taxon>
        <taxon>Tracheophyta</taxon>
        <taxon>Spermatophyta</taxon>
        <taxon>Magnoliopsida</taxon>
        <taxon>Liliopsida</taxon>
        <taxon>Poales</taxon>
        <taxon>Poaceae</taxon>
        <taxon>BOP clade</taxon>
        <taxon>Oryzoideae</taxon>
        <taxon>Oryzeae</taxon>
        <taxon>Oryzinae</taxon>
        <taxon>Oryza</taxon>
        <taxon>Oryza sativa</taxon>
    </lineage>
</organism>
<evidence type="ECO:0000256" key="1">
    <source>
        <dbReference type="SAM" id="MobiDB-lite"/>
    </source>
</evidence>
<reference evidence="2 3" key="3">
    <citation type="journal article" date="2013" name="Rice">
        <title>Improvement of the Oryza sativa Nipponbare reference genome using next generation sequence and optical map data.</title>
        <authorList>
            <person name="Kawahara Y."/>
            <person name="de la Bastide M."/>
            <person name="Hamilton J.P."/>
            <person name="Kanamori H."/>
            <person name="McCombie W.R."/>
            <person name="Ouyang S."/>
            <person name="Schwartz D.C."/>
            <person name="Tanaka T."/>
            <person name="Wu J."/>
            <person name="Zhou S."/>
            <person name="Childs K.L."/>
            <person name="Davidson R.M."/>
            <person name="Lin H."/>
            <person name="Quesada-Ocampo L."/>
            <person name="Vaillancourt B."/>
            <person name="Sakai H."/>
            <person name="Lee S.S."/>
            <person name="Kim J."/>
            <person name="Numa H."/>
            <person name="Itoh T."/>
            <person name="Buell C.R."/>
            <person name="Matsumoto T."/>
        </authorList>
    </citation>
    <scope>NUCLEOTIDE SEQUENCE [LARGE SCALE GENOMIC DNA]</scope>
    <source>
        <strain evidence="3">cv. Nipponbare</strain>
    </source>
</reference>
<evidence type="ECO:0000313" key="3">
    <source>
        <dbReference type="Proteomes" id="UP000059680"/>
    </source>
</evidence>
<evidence type="ECO:0000313" key="2">
    <source>
        <dbReference type="EMBL" id="BAT05647.1"/>
    </source>
</evidence>
<proteinExistence type="predicted"/>
<reference evidence="2 3" key="2">
    <citation type="journal article" date="2013" name="Plant Cell Physiol.">
        <title>Rice Annotation Project Database (RAP-DB): an integrative and interactive database for rice genomics.</title>
        <authorList>
            <person name="Sakai H."/>
            <person name="Lee S.S."/>
            <person name="Tanaka T."/>
            <person name="Numa H."/>
            <person name="Kim J."/>
            <person name="Kawahara Y."/>
            <person name="Wakimoto H."/>
            <person name="Yang C.C."/>
            <person name="Iwamoto M."/>
            <person name="Abe T."/>
            <person name="Yamada Y."/>
            <person name="Muto A."/>
            <person name="Inokuchi H."/>
            <person name="Ikemura T."/>
            <person name="Matsumoto T."/>
            <person name="Sasaki T."/>
            <person name="Itoh T."/>
        </authorList>
    </citation>
    <scope>NUCLEOTIDE SEQUENCE [LARGE SCALE GENOMIC DNA]</scope>
    <source>
        <strain evidence="3">cv. Nipponbare</strain>
    </source>
</reference>
<dbReference type="Proteomes" id="UP000059680">
    <property type="component" value="Chromosome 8"/>
</dbReference>
<dbReference type="AlphaFoldDB" id="A0A0P0XGD2"/>
<dbReference type="STRING" id="39947.A0A0P0XGD2"/>
<dbReference type="InParanoid" id="A0A0P0XGD2"/>
<gene>
    <name evidence="2" type="ordered locus">Os08g0443150</name>
    <name evidence="2" type="ORF">OSNPB_080443150</name>
</gene>
<feature type="region of interest" description="Disordered" evidence="1">
    <location>
        <begin position="100"/>
        <end position="152"/>
    </location>
</feature>
<reference evidence="3" key="1">
    <citation type="journal article" date="2005" name="Nature">
        <title>The map-based sequence of the rice genome.</title>
        <authorList>
            <consortium name="International rice genome sequencing project (IRGSP)"/>
            <person name="Matsumoto T."/>
            <person name="Wu J."/>
            <person name="Kanamori H."/>
            <person name="Katayose Y."/>
            <person name="Fujisawa M."/>
            <person name="Namiki N."/>
            <person name="Mizuno H."/>
            <person name="Yamamoto K."/>
            <person name="Antonio B.A."/>
            <person name="Baba T."/>
            <person name="Sakata K."/>
            <person name="Nagamura Y."/>
            <person name="Aoki H."/>
            <person name="Arikawa K."/>
            <person name="Arita K."/>
            <person name="Bito T."/>
            <person name="Chiden Y."/>
            <person name="Fujitsuka N."/>
            <person name="Fukunaka R."/>
            <person name="Hamada M."/>
            <person name="Harada C."/>
            <person name="Hayashi A."/>
            <person name="Hijishita S."/>
            <person name="Honda M."/>
            <person name="Hosokawa S."/>
            <person name="Ichikawa Y."/>
            <person name="Idonuma A."/>
            <person name="Iijima M."/>
            <person name="Ikeda M."/>
            <person name="Ikeno M."/>
            <person name="Ito K."/>
            <person name="Ito S."/>
            <person name="Ito T."/>
            <person name="Ito Y."/>
            <person name="Ito Y."/>
            <person name="Iwabuchi A."/>
            <person name="Kamiya K."/>
            <person name="Karasawa W."/>
            <person name="Kurita K."/>
            <person name="Katagiri S."/>
            <person name="Kikuta A."/>
            <person name="Kobayashi H."/>
            <person name="Kobayashi N."/>
            <person name="Machita K."/>
            <person name="Maehara T."/>
            <person name="Masukawa M."/>
            <person name="Mizubayashi T."/>
            <person name="Mukai Y."/>
            <person name="Nagasaki H."/>
            <person name="Nagata Y."/>
            <person name="Naito S."/>
            <person name="Nakashima M."/>
            <person name="Nakama Y."/>
            <person name="Nakamichi Y."/>
            <person name="Nakamura M."/>
            <person name="Meguro A."/>
            <person name="Negishi M."/>
            <person name="Ohta I."/>
            <person name="Ohta T."/>
            <person name="Okamoto M."/>
            <person name="Ono N."/>
            <person name="Saji S."/>
            <person name="Sakaguchi M."/>
            <person name="Sakai K."/>
            <person name="Shibata M."/>
            <person name="Shimokawa T."/>
            <person name="Song J."/>
            <person name="Takazaki Y."/>
            <person name="Terasawa K."/>
            <person name="Tsugane M."/>
            <person name="Tsuji K."/>
            <person name="Ueda S."/>
            <person name="Waki K."/>
            <person name="Yamagata H."/>
            <person name="Yamamoto M."/>
            <person name="Yamamoto S."/>
            <person name="Yamane H."/>
            <person name="Yoshiki S."/>
            <person name="Yoshihara R."/>
            <person name="Yukawa K."/>
            <person name="Zhong H."/>
            <person name="Yano M."/>
            <person name="Yuan Q."/>
            <person name="Ouyang S."/>
            <person name="Liu J."/>
            <person name="Jones K.M."/>
            <person name="Gansberger K."/>
            <person name="Moffat K."/>
            <person name="Hill J."/>
            <person name="Bera J."/>
            <person name="Fadrosh D."/>
            <person name="Jin S."/>
            <person name="Johri S."/>
            <person name="Kim M."/>
            <person name="Overton L."/>
            <person name="Reardon M."/>
            <person name="Tsitrin T."/>
            <person name="Vuong H."/>
            <person name="Weaver B."/>
            <person name="Ciecko A."/>
            <person name="Tallon L."/>
            <person name="Jackson J."/>
            <person name="Pai G."/>
            <person name="Aken S.V."/>
            <person name="Utterback T."/>
            <person name="Reidmuller S."/>
            <person name="Feldblyum T."/>
            <person name="Hsiao J."/>
            <person name="Zismann V."/>
            <person name="Iobst S."/>
            <person name="de Vazeille A.R."/>
            <person name="Buell C.R."/>
            <person name="Ying K."/>
            <person name="Li Y."/>
            <person name="Lu T."/>
            <person name="Huang Y."/>
            <person name="Zhao Q."/>
            <person name="Feng Q."/>
            <person name="Zhang L."/>
            <person name="Zhu J."/>
            <person name="Weng Q."/>
            <person name="Mu J."/>
            <person name="Lu Y."/>
            <person name="Fan D."/>
            <person name="Liu Y."/>
            <person name="Guan J."/>
            <person name="Zhang Y."/>
            <person name="Yu S."/>
            <person name="Liu X."/>
            <person name="Zhang Y."/>
            <person name="Hong G."/>
            <person name="Han B."/>
            <person name="Choisne N."/>
            <person name="Demange N."/>
            <person name="Orjeda G."/>
            <person name="Samain S."/>
            <person name="Cattolico L."/>
            <person name="Pelletier E."/>
            <person name="Couloux A."/>
            <person name="Segurens B."/>
            <person name="Wincker P."/>
            <person name="D'Hont A."/>
            <person name="Scarpelli C."/>
            <person name="Weissenbach J."/>
            <person name="Salanoubat M."/>
            <person name="Quetier F."/>
            <person name="Yu Y."/>
            <person name="Kim H.R."/>
            <person name="Rambo T."/>
            <person name="Currie J."/>
            <person name="Collura K."/>
            <person name="Luo M."/>
            <person name="Yang T."/>
            <person name="Ammiraju J.S.S."/>
            <person name="Engler F."/>
            <person name="Soderlund C."/>
            <person name="Wing R.A."/>
            <person name="Palmer L.E."/>
            <person name="de la Bastide M."/>
            <person name="Spiegel L."/>
            <person name="Nascimento L."/>
            <person name="Zutavern T."/>
            <person name="O'Shaughnessy A."/>
            <person name="Dike S."/>
            <person name="Dedhia N."/>
            <person name="Preston R."/>
            <person name="Balija V."/>
            <person name="McCombie W.R."/>
            <person name="Chow T."/>
            <person name="Chen H."/>
            <person name="Chung M."/>
            <person name="Chen C."/>
            <person name="Shaw J."/>
            <person name="Wu H."/>
            <person name="Hsiao K."/>
            <person name="Chao Y."/>
            <person name="Chu M."/>
            <person name="Cheng C."/>
            <person name="Hour A."/>
            <person name="Lee P."/>
            <person name="Lin S."/>
            <person name="Lin Y."/>
            <person name="Liou J."/>
            <person name="Liu S."/>
            <person name="Hsing Y."/>
            <person name="Raghuvanshi S."/>
            <person name="Mohanty A."/>
            <person name="Bharti A.K."/>
            <person name="Gaur A."/>
            <person name="Gupta V."/>
            <person name="Kumar D."/>
            <person name="Ravi V."/>
            <person name="Vij S."/>
            <person name="Kapur A."/>
            <person name="Khurana P."/>
            <person name="Khurana P."/>
            <person name="Khurana J.P."/>
            <person name="Tyagi A.K."/>
            <person name="Gaikwad K."/>
            <person name="Singh A."/>
            <person name="Dalal V."/>
            <person name="Srivastava S."/>
            <person name="Dixit A."/>
            <person name="Pal A.K."/>
            <person name="Ghazi I.A."/>
            <person name="Yadav M."/>
            <person name="Pandit A."/>
            <person name="Bhargava A."/>
            <person name="Sureshbabu K."/>
            <person name="Batra K."/>
            <person name="Sharma T.R."/>
            <person name="Mohapatra T."/>
            <person name="Singh N.K."/>
            <person name="Messing J."/>
            <person name="Nelson A.B."/>
            <person name="Fuks G."/>
            <person name="Kavchok S."/>
            <person name="Keizer G."/>
            <person name="Linton E."/>
            <person name="Llaca V."/>
            <person name="Song R."/>
            <person name="Tanyolac B."/>
            <person name="Young S."/>
            <person name="Ho-Il K."/>
            <person name="Hahn J.H."/>
            <person name="Sangsakoo G."/>
            <person name="Vanavichit A."/>
            <person name="de Mattos Luiz.A.T."/>
            <person name="Zimmer P.D."/>
            <person name="Malone G."/>
            <person name="Dellagostin O."/>
            <person name="de Oliveira A.C."/>
            <person name="Bevan M."/>
            <person name="Bancroft I."/>
            <person name="Minx P."/>
            <person name="Cordum H."/>
            <person name="Wilson R."/>
            <person name="Cheng Z."/>
            <person name="Jin W."/>
            <person name="Jiang J."/>
            <person name="Leong S.A."/>
            <person name="Iwama H."/>
            <person name="Gojobori T."/>
            <person name="Itoh T."/>
            <person name="Niimura Y."/>
            <person name="Fujii Y."/>
            <person name="Habara T."/>
            <person name="Sakai H."/>
            <person name="Sato Y."/>
            <person name="Wilson G."/>
            <person name="Kumar K."/>
            <person name="McCouch S."/>
            <person name="Juretic N."/>
            <person name="Hoen D."/>
            <person name="Wright S."/>
            <person name="Bruskiewich R."/>
            <person name="Bureau T."/>
            <person name="Miyao A."/>
            <person name="Hirochika H."/>
            <person name="Nishikawa T."/>
            <person name="Kadowaki K."/>
            <person name="Sugiura M."/>
            <person name="Burr B."/>
            <person name="Sasaki T."/>
        </authorList>
    </citation>
    <scope>NUCLEOTIDE SEQUENCE [LARGE SCALE GENOMIC DNA]</scope>
    <source>
        <strain evidence="3">cv. Nipponbare</strain>
    </source>
</reference>
<name>A0A0P0XGD2_ORYSJ</name>